<evidence type="ECO:0000256" key="2">
    <source>
        <dbReference type="SAM" id="Phobius"/>
    </source>
</evidence>
<keyword evidence="2" id="KW-1133">Transmembrane helix</keyword>
<organism evidence="3 4">
    <name type="scientific">Apiospora marii</name>
    <dbReference type="NCBI Taxonomy" id="335849"/>
    <lineage>
        <taxon>Eukaryota</taxon>
        <taxon>Fungi</taxon>
        <taxon>Dikarya</taxon>
        <taxon>Ascomycota</taxon>
        <taxon>Pezizomycotina</taxon>
        <taxon>Sordariomycetes</taxon>
        <taxon>Xylariomycetidae</taxon>
        <taxon>Amphisphaeriales</taxon>
        <taxon>Apiosporaceae</taxon>
        <taxon>Apiospora</taxon>
    </lineage>
</organism>
<evidence type="ECO:0000313" key="3">
    <source>
        <dbReference type="EMBL" id="KAK8027863.1"/>
    </source>
</evidence>
<feature type="compositionally biased region" description="Low complexity" evidence="1">
    <location>
        <begin position="22"/>
        <end position="58"/>
    </location>
</feature>
<feature type="region of interest" description="Disordered" evidence="1">
    <location>
        <begin position="116"/>
        <end position="154"/>
    </location>
</feature>
<feature type="compositionally biased region" description="Pro residues" evidence="1">
    <location>
        <begin position="63"/>
        <end position="72"/>
    </location>
</feature>
<feature type="transmembrane region" description="Helical" evidence="2">
    <location>
        <begin position="163"/>
        <end position="187"/>
    </location>
</feature>
<dbReference type="EMBL" id="JAQQWI010000007">
    <property type="protein sequence ID" value="KAK8027863.1"/>
    <property type="molecule type" value="Genomic_DNA"/>
</dbReference>
<gene>
    <name evidence="3" type="ORF">PG991_004919</name>
</gene>
<name>A0ABR1S7P2_9PEZI</name>
<sequence>MSRPYPTPLQQDQSIFEHDQYHPQQTAYNQQQQQQQSHYQAYHPSFQAVEYQQQSSQQEEPEAPPTPWPTFPLPALQMRRDSSRTLAPTMAPAALDSGTELATRSFSLPMARDVATRGEFGPHNSTDSRTSLSKSLLAPPVASREGGADAAKRHRAERRRFRIMASLGTITAIATVVLAVFTALNFYSNLKA</sequence>
<keyword evidence="2" id="KW-0812">Transmembrane</keyword>
<protein>
    <submittedName>
        <fullName evidence="3">Uncharacterized protein</fullName>
    </submittedName>
</protein>
<proteinExistence type="predicted"/>
<feature type="region of interest" description="Disordered" evidence="1">
    <location>
        <begin position="1"/>
        <end position="72"/>
    </location>
</feature>
<accession>A0ABR1S7P2</accession>
<keyword evidence="2" id="KW-0472">Membrane</keyword>
<feature type="compositionally biased region" description="Polar residues" evidence="1">
    <location>
        <begin position="123"/>
        <end position="134"/>
    </location>
</feature>
<reference evidence="3 4" key="1">
    <citation type="submission" date="2023-01" db="EMBL/GenBank/DDBJ databases">
        <title>Analysis of 21 Apiospora genomes using comparative genomics revels a genus with tremendous synthesis potential of carbohydrate active enzymes and secondary metabolites.</title>
        <authorList>
            <person name="Sorensen T."/>
        </authorList>
    </citation>
    <scope>NUCLEOTIDE SEQUENCE [LARGE SCALE GENOMIC DNA]</scope>
    <source>
        <strain evidence="3 4">CBS 20057</strain>
    </source>
</reference>
<evidence type="ECO:0000256" key="1">
    <source>
        <dbReference type="SAM" id="MobiDB-lite"/>
    </source>
</evidence>
<comment type="caution">
    <text evidence="3">The sequence shown here is derived from an EMBL/GenBank/DDBJ whole genome shotgun (WGS) entry which is preliminary data.</text>
</comment>
<evidence type="ECO:0000313" key="4">
    <source>
        <dbReference type="Proteomes" id="UP001396898"/>
    </source>
</evidence>
<dbReference type="Proteomes" id="UP001396898">
    <property type="component" value="Unassembled WGS sequence"/>
</dbReference>
<keyword evidence="4" id="KW-1185">Reference proteome</keyword>